<evidence type="ECO:0000256" key="2">
    <source>
        <dbReference type="SAM" id="SignalP"/>
    </source>
</evidence>
<organism evidence="3 4">
    <name type="scientific">Arthrobotrys conoides</name>
    <dbReference type="NCBI Taxonomy" id="74498"/>
    <lineage>
        <taxon>Eukaryota</taxon>
        <taxon>Fungi</taxon>
        <taxon>Dikarya</taxon>
        <taxon>Ascomycota</taxon>
        <taxon>Pezizomycotina</taxon>
        <taxon>Orbiliomycetes</taxon>
        <taxon>Orbiliales</taxon>
        <taxon>Orbiliaceae</taxon>
        <taxon>Arthrobotrys</taxon>
    </lineage>
</organism>
<keyword evidence="2" id="KW-0732">Signal</keyword>
<feature type="region of interest" description="Disordered" evidence="1">
    <location>
        <begin position="113"/>
        <end position="149"/>
    </location>
</feature>
<evidence type="ECO:0000256" key="1">
    <source>
        <dbReference type="SAM" id="MobiDB-lite"/>
    </source>
</evidence>
<accession>A0AAN8RQU5</accession>
<gene>
    <name evidence="3" type="ORF">TWF506_003773</name>
</gene>
<dbReference type="EMBL" id="JAVHJM010000012">
    <property type="protein sequence ID" value="KAK6501018.1"/>
    <property type="molecule type" value="Genomic_DNA"/>
</dbReference>
<reference evidence="3 4" key="1">
    <citation type="submission" date="2019-10" db="EMBL/GenBank/DDBJ databases">
        <authorList>
            <person name="Palmer J.M."/>
        </authorList>
    </citation>
    <scope>NUCLEOTIDE SEQUENCE [LARGE SCALE GENOMIC DNA]</scope>
    <source>
        <strain evidence="3 4">TWF506</strain>
    </source>
</reference>
<name>A0AAN8RQU5_9PEZI</name>
<feature type="compositionally biased region" description="Polar residues" evidence="1">
    <location>
        <begin position="134"/>
        <end position="149"/>
    </location>
</feature>
<comment type="caution">
    <text evidence="3">The sequence shown here is derived from an EMBL/GenBank/DDBJ whole genome shotgun (WGS) entry which is preliminary data.</text>
</comment>
<evidence type="ECO:0000313" key="3">
    <source>
        <dbReference type="EMBL" id="KAK6501018.1"/>
    </source>
</evidence>
<feature type="chain" id="PRO_5042978064" evidence="2">
    <location>
        <begin position="17"/>
        <end position="246"/>
    </location>
</feature>
<feature type="signal peptide" evidence="2">
    <location>
        <begin position="1"/>
        <end position="16"/>
    </location>
</feature>
<protein>
    <submittedName>
        <fullName evidence="3">Uncharacterized protein</fullName>
    </submittedName>
</protein>
<dbReference type="Proteomes" id="UP001307849">
    <property type="component" value="Unassembled WGS sequence"/>
</dbReference>
<evidence type="ECO:0000313" key="4">
    <source>
        <dbReference type="Proteomes" id="UP001307849"/>
    </source>
</evidence>
<feature type="compositionally biased region" description="Low complexity" evidence="1">
    <location>
        <begin position="113"/>
        <end position="128"/>
    </location>
</feature>
<proteinExistence type="predicted"/>
<keyword evidence="4" id="KW-1185">Reference proteome</keyword>
<dbReference type="AlphaFoldDB" id="A0AAN8RQU5"/>
<sequence length="246" mass="25287">MKFTIVALAAAAAVSAELVFDDATGTFQCLGDSAGKRFCAGDSLTSNIIIRCNGERGQPGNCNDNLAGVPPIGVKTSALCWQSSETSGDADCSFDGIVYANDGTTFPITTTTSTTTSTVGPTYGTSSSAEPTYGDTTTTTSVEPTYAPTTESSSIYPTLSWTNTSSIYYPPTTLTTVTGTHTVTSCDTTTTLPPPPPTSYVPPPTNTTSYTSTLPIPTQAPSGAGALLAKDSLVLGFVALIGFMFL</sequence>